<evidence type="ECO:0000313" key="3">
    <source>
        <dbReference type="Proteomes" id="UP000030669"/>
    </source>
</evidence>
<gene>
    <name evidence="2" type="ORF">GLOTRDRAFT_99128</name>
</gene>
<dbReference type="GeneID" id="19310067"/>
<dbReference type="AlphaFoldDB" id="S7QA80"/>
<evidence type="ECO:0000313" key="2">
    <source>
        <dbReference type="EMBL" id="EPQ56821.1"/>
    </source>
</evidence>
<feature type="region of interest" description="Disordered" evidence="1">
    <location>
        <begin position="35"/>
        <end position="68"/>
    </location>
</feature>
<keyword evidence="3" id="KW-1185">Reference proteome</keyword>
<reference evidence="2 3" key="1">
    <citation type="journal article" date="2012" name="Science">
        <title>The Paleozoic origin of enzymatic lignin decomposition reconstructed from 31 fungal genomes.</title>
        <authorList>
            <person name="Floudas D."/>
            <person name="Binder M."/>
            <person name="Riley R."/>
            <person name="Barry K."/>
            <person name="Blanchette R.A."/>
            <person name="Henrissat B."/>
            <person name="Martinez A.T."/>
            <person name="Otillar R."/>
            <person name="Spatafora J.W."/>
            <person name="Yadav J.S."/>
            <person name="Aerts A."/>
            <person name="Benoit I."/>
            <person name="Boyd A."/>
            <person name="Carlson A."/>
            <person name="Copeland A."/>
            <person name="Coutinho P.M."/>
            <person name="de Vries R.P."/>
            <person name="Ferreira P."/>
            <person name="Findley K."/>
            <person name="Foster B."/>
            <person name="Gaskell J."/>
            <person name="Glotzer D."/>
            <person name="Gorecki P."/>
            <person name="Heitman J."/>
            <person name="Hesse C."/>
            <person name="Hori C."/>
            <person name="Igarashi K."/>
            <person name="Jurgens J.A."/>
            <person name="Kallen N."/>
            <person name="Kersten P."/>
            <person name="Kohler A."/>
            <person name="Kuees U."/>
            <person name="Kumar T.K.A."/>
            <person name="Kuo A."/>
            <person name="LaButti K."/>
            <person name="Larrondo L.F."/>
            <person name="Lindquist E."/>
            <person name="Ling A."/>
            <person name="Lombard V."/>
            <person name="Lucas S."/>
            <person name="Lundell T."/>
            <person name="Martin R."/>
            <person name="McLaughlin D.J."/>
            <person name="Morgenstern I."/>
            <person name="Morin E."/>
            <person name="Murat C."/>
            <person name="Nagy L.G."/>
            <person name="Nolan M."/>
            <person name="Ohm R.A."/>
            <person name="Patyshakuliyeva A."/>
            <person name="Rokas A."/>
            <person name="Ruiz-Duenas F.J."/>
            <person name="Sabat G."/>
            <person name="Salamov A."/>
            <person name="Samejima M."/>
            <person name="Schmutz J."/>
            <person name="Slot J.C."/>
            <person name="St John F."/>
            <person name="Stenlid J."/>
            <person name="Sun H."/>
            <person name="Sun S."/>
            <person name="Syed K."/>
            <person name="Tsang A."/>
            <person name="Wiebenga A."/>
            <person name="Young D."/>
            <person name="Pisabarro A."/>
            <person name="Eastwood D.C."/>
            <person name="Martin F."/>
            <person name="Cullen D."/>
            <person name="Grigoriev I.V."/>
            <person name="Hibbett D.S."/>
        </authorList>
    </citation>
    <scope>NUCLEOTIDE SEQUENCE [LARGE SCALE GENOMIC DNA]</scope>
    <source>
        <strain evidence="2 3">ATCC 11539</strain>
    </source>
</reference>
<dbReference type="KEGG" id="gtr:GLOTRDRAFT_99128"/>
<dbReference type="EMBL" id="KB469299">
    <property type="protein sequence ID" value="EPQ56821.1"/>
    <property type="molecule type" value="Genomic_DNA"/>
</dbReference>
<dbReference type="Proteomes" id="UP000030669">
    <property type="component" value="Unassembled WGS sequence"/>
</dbReference>
<dbReference type="HOGENOM" id="CLU_2596536_0_0_1"/>
<feature type="compositionally biased region" description="Polar residues" evidence="1">
    <location>
        <begin position="47"/>
        <end position="68"/>
    </location>
</feature>
<accession>S7QA80</accession>
<proteinExistence type="predicted"/>
<name>S7QA80_GLOTA</name>
<evidence type="ECO:0000256" key="1">
    <source>
        <dbReference type="SAM" id="MobiDB-lite"/>
    </source>
</evidence>
<sequence length="81" mass="8737">MRKYGLSRQTRGRYSAKGKTAHKVQACIRLIGTSAGDSEGADYPTRSGVSHTPMQAGSSVLYPTSRPTLHSMRTKLGAHMS</sequence>
<dbReference type="RefSeq" id="XP_007864026.1">
    <property type="nucleotide sequence ID" value="XM_007865835.1"/>
</dbReference>
<protein>
    <submittedName>
        <fullName evidence="2">Uncharacterized protein</fullName>
    </submittedName>
</protein>
<organism evidence="2 3">
    <name type="scientific">Gloeophyllum trabeum (strain ATCC 11539 / FP-39264 / Madison 617)</name>
    <name type="common">Brown rot fungus</name>
    <dbReference type="NCBI Taxonomy" id="670483"/>
    <lineage>
        <taxon>Eukaryota</taxon>
        <taxon>Fungi</taxon>
        <taxon>Dikarya</taxon>
        <taxon>Basidiomycota</taxon>
        <taxon>Agaricomycotina</taxon>
        <taxon>Agaricomycetes</taxon>
        <taxon>Gloeophyllales</taxon>
        <taxon>Gloeophyllaceae</taxon>
        <taxon>Gloeophyllum</taxon>
    </lineage>
</organism>